<gene>
    <name evidence="1" type="ORF">TKK_012347</name>
</gene>
<comment type="caution">
    <text evidence="1">The sequence shown here is derived from an EMBL/GenBank/DDBJ whole genome shotgun (WGS) entry which is preliminary data.</text>
</comment>
<name>A0ABD2WJE3_9HYME</name>
<organism evidence="1 2">
    <name type="scientific">Trichogramma kaykai</name>
    <dbReference type="NCBI Taxonomy" id="54128"/>
    <lineage>
        <taxon>Eukaryota</taxon>
        <taxon>Metazoa</taxon>
        <taxon>Ecdysozoa</taxon>
        <taxon>Arthropoda</taxon>
        <taxon>Hexapoda</taxon>
        <taxon>Insecta</taxon>
        <taxon>Pterygota</taxon>
        <taxon>Neoptera</taxon>
        <taxon>Endopterygota</taxon>
        <taxon>Hymenoptera</taxon>
        <taxon>Apocrita</taxon>
        <taxon>Proctotrupomorpha</taxon>
        <taxon>Chalcidoidea</taxon>
        <taxon>Trichogrammatidae</taxon>
        <taxon>Trichogramma</taxon>
    </lineage>
</organism>
<dbReference type="Proteomes" id="UP001627154">
    <property type="component" value="Unassembled WGS sequence"/>
</dbReference>
<accession>A0ABD2WJE3</accession>
<keyword evidence="2" id="KW-1185">Reference proteome</keyword>
<sequence>MLIHFKPELISIILSSWTFYKILYPLILPYIPEPTTTSLVRYSYPGRNLIFDRYSYHEDRRVFVVCDEEPIYPQGNASQKFIRCEVNHENLKGRKHECPIALKMSRRGAGVIKPGSMQVRPFGEDKAILSWVDPTVSVTSSNKWRLFVVHLSDCSLYEAPAKQLRHLRPVNFVVYENWFVAIVSSEKRGTKCYHEPLQMFDVPRCWVGFNDRLDVSAGPFFWFKQDLGDDRMIVAPLRDNDPASGHLLIQAVELLGTVLTRVSIVPHGGKAVLLRTYELRPNTTVAIEREFQRLCNERIVAYSRSHGRIGVCAKITFAPGEDRLRCTQWDHRGRLLDTDLMIPVKYRHPREMALLNLPGQEGMLLLEAECGDASCSGAGGGGGGGGGKNQYFVSKIYARDMENRSHVYDKYECAGRYDRADAQLFQRGPPGHYCISQVCYEDLLAVNDFGNRSYEDSSRKFKFHTQCFFDLLGKESYFLYFKRFFSKWFTE</sequence>
<proteinExistence type="predicted"/>
<evidence type="ECO:0000313" key="1">
    <source>
        <dbReference type="EMBL" id="KAL3393081.1"/>
    </source>
</evidence>
<dbReference type="EMBL" id="JBJJXI010000100">
    <property type="protein sequence ID" value="KAL3393081.1"/>
    <property type="molecule type" value="Genomic_DNA"/>
</dbReference>
<reference evidence="1 2" key="1">
    <citation type="journal article" date="2024" name="bioRxiv">
        <title>A reference genome for Trichogramma kaykai: A tiny desert-dwelling parasitoid wasp with competing sex-ratio distorters.</title>
        <authorList>
            <person name="Culotta J."/>
            <person name="Lindsey A.R."/>
        </authorList>
    </citation>
    <scope>NUCLEOTIDE SEQUENCE [LARGE SCALE GENOMIC DNA]</scope>
    <source>
        <strain evidence="1 2">KSX58</strain>
    </source>
</reference>
<protein>
    <submittedName>
        <fullName evidence="1">Uncharacterized protein</fullName>
    </submittedName>
</protein>
<evidence type="ECO:0000313" key="2">
    <source>
        <dbReference type="Proteomes" id="UP001627154"/>
    </source>
</evidence>
<dbReference type="AlphaFoldDB" id="A0ABD2WJE3"/>